<evidence type="ECO:0008006" key="3">
    <source>
        <dbReference type="Google" id="ProtNLM"/>
    </source>
</evidence>
<proteinExistence type="predicted"/>
<accession>C5LNB4</accession>
<dbReference type="OrthoDB" id="423654at2759"/>
<dbReference type="RefSeq" id="XP_002769075.1">
    <property type="nucleotide sequence ID" value="XM_002769029.1"/>
</dbReference>
<dbReference type="InParanoid" id="C5LNB4"/>
<evidence type="ECO:0000313" key="1">
    <source>
        <dbReference type="EMBL" id="EER01793.1"/>
    </source>
</evidence>
<name>C5LNB4_PERM5</name>
<reference evidence="1 2" key="1">
    <citation type="submission" date="2008-07" db="EMBL/GenBank/DDBJ databases">
        <authorList>
            <person name="El-Sayed N."/>
            <person name="Caler E."/>
            <person name="Inman J."/>
            <person name="Amedeo P."/>
            <person name="Hass B."/>
            <person name="Wortman J."/>
        </authorList>
    </citation>
    <scope>NUCLEOTIDE SEQUENCE [LARGE SCALE GENOMIC DNA]</scope>
    <source>
        <strain evidence="2">ATCC 50983 / TXsc</strain>
    </source>
</reference>
<gene>
    <name evidence="1" type="ORF">Pmar_PMAR015535</name>
</gene>
<evidence type="ECO:0000313" key="2">
    <source>
        <dbReference type="Proteomes" id="UP000007800"/>
    </source>
</evidence>
<keyword evidence="2" id="KW-1185">Reference proteome</keyword>
<dbReference type="AlphaFoldDB" id="C5LNB4"/>
<dbReference type="EMBL" id="GG683749">
    <property type="protein sequence ID" value="EER01793.1"/>
    <property type="molecule type" value="Genomic_DNA"/>
</dbReference>
<protein>
    <recommendedName>
        <fullName evidence="3">CCHC-type domain-containing protein</fullName>
    </recommendedName>
</protein>
<organism evidence="2">
    <name type="scientific">Perkinsus marinus (strain ATCC 50983 / TXsc)</name>
    <dbReference type="NCBI Taxonomy" id="423536"/>
    <lineage>
        <taxon>Eukaryota</taxon>
        <taxon>Sar</taxon>
        <taxon>Alveolata</taxon>
        <taxon>Perkinsozoa</taxon>
        <taxon>Perkinsea</taxon>
        <taxon>Perkinsida</taxon>
        <taxon>Perkinsidae</taxon>
        <taxon>Perkinsus</taxon>
    </lineage>
</organism>
<sequence length="181" mass="20778">MPGPGIVDSRHRRAARRLVKAGVWRLKVKQCIEHGDDQGWKVSFDQPRLCEIKIRGHGYGIEKGGKLLDDMIKMNGLRCEADDLRVSRITADNVHIKVPFKIMNEVENKFIYLDCVRVRVQSCVYVNQCYKCGSLDRKHDFRTCERRSVCKICGGNDHKTDECLEEGESYRSKSRCVNCGV</sequence>
<dbReference type="OMA" id="DQPRLCE"/>
<dbReference type="GeneID" id="9040375"/>
<dbReference type="Proteomes" id="UP000007800">
    <property type="component" value="Unassembled WGS sequence"/>
</dbReference>